<keyword evidence="3" id="KW-1185">Reference proteome</keyword>
<name>A0ABW4QCQ9_9BACL</name>
<keyword evidence="1" id="KW-0732">Signal</keyword>
<dbReference type="EMBL" id="JBHUFW010000002">
    <property type="protein sequence ID" value="MFD1861384.1"/>
    <property type="molecule type" value="Genomic_DNA"/>
</dbReference>
<evidence type="ECO:0000313" key="3">
    <source>
        <dbReference type="Proteomes" id="UP001597273"/>
    </source>
</evidence>
<proteinExistence type="predicted"/>
<organism evidence="2 3">
    <name type="scientific">Planococcus chinensis</name>
    <dbReference type="NCBI Taxonomy" id="272917"/>
    <lineage>
        <taxon>Bacteria</taxon>
        <taxon>Bacillati</taxon>
        <taxon>Bacillota</taxon>
        <taxon>Bacilli</taxon>
        <taxon>Bacillales</taxon>
        <taxon>Caryophanaceae</taxon>
        <taxon>Planococcus</taxon>
    </lineage>
</organism>
<protein>
    <recommendedName>
        <fullName evidence="4">Lipoprotein</fullName>
    </recommendedName>
</protein>
<feature type="chain" id="PRO_5046361730" description="Lipoprotein" evidence="1">
    <location>
        <begin position="24"/>
        <end position="111"/>
    </location>
</feature>
<sequence length="111" mass="12636">MKNISRIAALGLPLFLLSGCFNAPSLITEEYSRMEAERDDALLFETGDSREIEEAIDAINSGRREETHEWELPEPEGTLTFSNAKEELVLTLFDDGETIDEYFVYVELDLE</sequence>
<comment type="caution">
    <text evidence="2">The sequence shown here is derived from an EMBL/GenBank/DDBJ whole genome shotgun (WGS) entry which is preliminary data.</text>
</comment>
<gene>
    <name evidence="2" type="ORF">ACFSDB_00525</name>
</gene>
<dbReference type="PROSITE" id="PS51257">
    <property type="entry name" value="PROKAR_LIPOPROTEIN"/>
    <property type="match status" value="1"/>
</dbReference>
<dbReference type="Proteomes" id="UP001597273">
    <property type="component" value="Unassembled WGS sequence"/>
</dbReference>
<evidence type="ECO:0000313" key="2">
    <source>
        <dbReference type="EMBL" id="MFD1861384.1"/>
    </source>
</evidence>
<evidence type="ECO:0008006" key="4">
    <source>
        <dbReference type="Google" id="ProtNLM"/>
    </source>
</evidence>
<evidence type="ECO:0000256" key="1">
    <source>
        <dbReference type="SAM" id="SignalP"/>
    </source>
</evidence>
<feature type="signal peptide" evidence="1">
    <location>
        <begin position="1"/>
        <end position="23"/>
    </location>
</feature>
<accession>A0ABW4QCQ9</accession>
<reference evidence="3" key="1">
    <citation type="journal article" date="2019" name="Int. J. Syst. Evol. Microbiol.">
        <title>The Global Catalogue of Microorganisms (GCM) 10K type strain sequencing project: providing services to taxonomists for standard genome sequencing and annotation.</title>
        <authorList>
            <consortium name="The Broad Institute Genomics Platform"/>
            <consortium name="The Broad Institute Genome Sequencing Center for Infectious Disease"/>
            <person name="Wu L."/>
            <person name="Ma J."/>
        </authorList>
    </citation>
    <scope>NUCLEOTIDE SEQUENCE [LARGE SCALE GENOMIC DNA]</scope>
    <source>
        <strain evidence="3">CGMCC 1.15475</strain>
    </source>
</reference>
<dbReference type="RefSeq" id="WP_204891590.1">
    <property type="nucleotide sequence ID" value="NZ_JBHUFW010000002.1"/>
</dbReference>